<proteinExistence type="predicted"/>
<feature type="compositionally biased region" description="Basic and acidic residues" evidence="1">
    <location>
        <begin position="21"/>
        <end position="32"/>
    </location>
</feature>
<name>A0A1I4AQQ9_9EURY</name>
<dbReference type="STRING" id="553466.SAMN04487950_0017"/>
<protein>
    <submittedName>
        <fullName evidence="2">Uncharacterized protein</fullName>
    </submittedName>
</protein>
<gene>
    <name evidence="2" type="ORF">SAMN04487950_0017</name>
</gene>
<dbReference type="Proteomes" id="UP000199607">
    <property type="component" value="Unassembled WGS sequence"/>
</dbReference>
<sequence>MTERPTGAKESVGEGVAVGRIGREDSLAKDGDVSTAGGAEKHNEPPEFSESGLSR</sequence>
<evidence type="ECO:0000313" key="3">
    <source>
        <dbReference type="Proteomes" id="UP000199607"/>
    </source>
</evidence>
<feature type="region of interest" description="Disordered" evidence="1">
    <location>
        <begin position="1"/>
        <end position="55"/>
    </location>
</feature>
<dbReference type="RefSeq" id="WP_177197497.1">
    <property type="nucleotide sequence ID" value="NZ_FOTC01000001.1"/>
</dbReference>
<evidence type="ECO:0000313" key="2">
    <source>
        <dbReference type="EMBL" id="SFK58277.1"/>
    </source>
</evidence>
<accession>A0A1I4AQQ9</accession>
<dbReference type="EMBL" id="FOTC01000001">
    <property type="protein sequence ID" value="SFK58277.1"/>
    <property type="molecule type" value="Genomic_DNA"/>
</dbReference>
<evidence type="ECO:0000256" key="1">
    <source>
        <dbReference type="SAM" id="MobiDB-lite"/>
    </source>
</evidence>
<organism evidence="2 3">
    <name type="scientific">Halogranum rubrum</name>
    <dbReference type="NCBI Taxonomy" id="553466"/>
    <lineage>
        <taxon>Archaea</taxon>
        <taxon>Methanobacteriati</taxon>
        <taxon>Methanobacteriota</taxon>
        <taxon>Stenosarchaea group</taxon>
        <taxon>Halobacteria</taxon>
        <taxon>Halobacteriales</taxon>
        <taxon>Haloferacaceae</taxon>
    </lineage>
</organism>
<reference evidence="3" key="1">
    <citation type="submission" date="2016-10" db="EMBL/GenBank/DDBJ databases">
        <authorList>
            <person name="Varghese N."/>
            <person name="Submissions S."/>
        </authorList>
    </citation>
    <scope>NUCLEOTIDE SEQUENCE [LARGE SCALE GENOMIC DNA]</scope>
    <source>
        <strain evidence="3">CGMCC 1.7738</strain>
    </source>
</reference>
<keyword evidence="3" id="KW-1185">Reference proteome</keyword>
<dbReference type="AlphaFoldDB" id="A0A1I4AQQ9"/>